<keyword evidence="2" id="KW-1185">Reference proteome</keyword>
<reference evidence="1 2" key="1">
    <citation type="submission" date="2021-03" db="EMBL/GenBank/DDBJ databases">
        <title>Haloterrigena longa sp. nov. and Haloterrigena limicola sp. nov., extremely halophilic archaea isolated from a salt lake.</title>
        <authorList>
            <person name="Henglin C."/>
        </authorList>
    </citation>
    <scope>NUCLEOTIDE SEQUENCE [LARGE SCALE GENOMIC DNA]</scope>
    <source>
        <strain evidence="1 2">KZCA68</strain>
    </source>
</reference>
<dbReference type="GeneID" id="63186782"/>
<proteinExistence type="predicted"/>
<evidence type="ECO:0000313" key="1">
    <source>
        <dbReference type="EMBL" id="QSX00464.1"/>
    </source>
</evidence>
<organism evidence="1 2">
    <name type="scientific">Haloterrigena alkaliphila</name>
    <dbReference type="NCBI Taxonomy" id="2816475"/>
    <lineage>
        <taxon>Archaea</taxon>
        <taxon>Methanobacteriati</taxon>
        <taxon>Methanobacteriota</taxon>
        <taxon>Stenosarchaea group</taxon>
        <taxon>Halobacteria</taxon>
        <taxon>Halobacteriales</taxon>
        <taxon>Natrialbaceae</taxon>
        <taxon>Haloterrigena</taxon>
    </lineage>
</organism>
<dbReference type="InterPro" id="IPR017576">
    <property type="entry name" value="CRISPR-assoc_prot_Csc1"/>
</dbReference>
<dbReference type="Proteomes" id="UP000663203">
    <property type="component" value="Chromosome"/>
</dbReference>
<dbReference type="KEGG" id="hakz:J0X25_05715"/>
<dbReference type="Pfam" id="PF26241">
    <property type="entry name" value="Cas_Csc1"/>
    <property type="match status" value="1"/>
</dbReference>
<accession>A0A8A2VED7</accession>
<dbReference type="AlphaFoldDB" id="A0A8A2VED7"/>
<protein>
    <submittedName>
        <fullName evidence="1">Type I-D CRISPR-associated protein Cas5/Csc1</fullName>
    </submittedName>
</protein>
<dbReference type="EMBL" id="CP071462">
    <property type="protein sequence ID" value="QSX00464.1"/>
    <property type="molecule type" value="Genomic_DNA"/>
</dbReference>
<evidence type="ECO:0000313" key="2">
    <source>
        <dbReference type="Proteomes" id="UP000663203"/>
    </source>
</evidence>
<sequence>MPSESIYGINIELTLQDSFYYASREAGETFLTRPLVMHTALYYALGLFPSAFRIAEHTPHYVTHRDASKFGNEVYLFPGVASNEPSYTTRRFAVKPDEFRQASERGSANFKETGHMKMIDPGITFRTYAICDDKATRDTVLDELPLYARIGKKLSLARVTTDPFEAPIQEGSFELSHPIADLDIDRSTYTIEGGLEWERMNPVDLITGADLAGPHFEFGDDNPQAFPSDLRFLDTAEA</sequence>
<dbReference type="RefSeq" id="WP_207290182.1">
    <property type="nucleotide sequence ID" value="NZ_CP071462.1"/>
</dbReference>
<dbReference type="NCBIfam" id="TIGR03159">
    <property type="entry name" value="cas_Csc1"/>
    <property type="match status" value="1"/>
</dbReference>
<gene>
    <name evidence="1" type="primary">cas5d</name>
    <name evidence="1" type="ORF">J0X25_05715</name>
</gene>
<name>A0A8A2VED7_9EURY</name>